<keyword evidence="1" id="KW-0812">Transmembrane</keyword>
<organism evidence="2 3">
    <name type="scientific">Nitrospina watsonii</name>
    <dbReference type="NCBI Taxonomy" id="1323948"/>
    <lineage>
        <taxon>Bacteria</taxon>
        <taxon>Pseudomonadati</taxon>
        <taxon>Nitrospinota/Tectimicrobiota group</taxon>
        <taxon>Nitrospinota</taxon>
        <taxon>Nitrospinia</taxon>
        <taxon>Nitrospinales</taxon>
        <taxon>Nitrospinaceae</taxon>
        <taxon>Nitrospina</taxon>
    </lineage>
</organism>
<dbReference type="Proteomes" id="UP001157733">
    <property type="component" value="Chromosome"/>
</dbReference>
<evidence type="ECO:0000256" key="1">
    <source>
        <dbReference type="SAM" id="Phobius"/>
    </source>
</evidence>
<accession>A0ABM9HFX5</accession>
<evidence type="ECO:0000313" key="2">
    <source>
        <dbReference type="EMBL" id="CAI2719133.1"/>
    </source>
</evidence>
<keyword evidence="1" id="KW-0472">Membrane</keyword>
<evidence type="ECO:0000313" key="3">
    <source>
        <dbReference type="Proteomes" id="UP001157733"/>
    </source>
</evidence>
<feature type="transmembrane region" description="Helical" evidence="1">
    <location>
        <begin position="21"/>
        <end position="40"/>
    </location>
</feature>
<sequence>MIQPGIHPQQNARKYFIDVNRLKWVVGIMASGLAAAAYWVKDHLPFLKGGG</sequence>
<dbReference type="EMBL" id="OX336137">
    <property type="protein sequence ID" value="CAI2719133.1"/>
    <property type="molecule type" value="Genomic_DNA"/>
</dbReference>
<protein>
    <submittedName>
        <fullName evidence="2">Uncharacterized protein</fullName>
    </submittedName>
</protein>
<name>A0ABM9HFX5_9BACT</name>
<proteinExistence type="predicted"/>
<gene>
    <name evidence="2" type="ORF">NSPWAT_2277</name>
</gene>
<keyword evidence="3" id="KW-1185">Reference proteome</keyword>
<reference evidence="2 3" key="1">
    <citation type="submission" date="2022-09" db="EMBL/GenBank/DDBJ databases">
        <authorList>
            <person name="Kop L."/>
        </authorList>
    </citation>
    <scope>NUCLEOTIDE SEQUENCE [LARGE SCALE GENOMIC DNA]</scope>
    <source>
        <strain evidence="2 3">347</strain>
    </source>
</reference>
<keyword evidence="1" id="KW-1133">Transmembrane helix</keyword>